<evidence type="ECO:0000256" key="6">
    <source>
        <dbReference type="ARBA" id="ARBA00022801"/>
    </source>
</evidence>
<keyword evidence="6" id="KW-0378">Hydrolase</keyword>
<comment type="similarity">
    <text evidence="1">Belongs to the DNA2/NAM7 helicase family.</text>
</comment>
<dbReference type="STRING" id="231916.A0A409VWK6"/>
<comment type="caution">
    <text evidence="16">The sequence shown here is derived from an EMBL/GenBank/DDBJ whole genome shotgun (WGS) entry which is preliminary data.</text>
</comment>
<dbReference type="SUPFAM" id="SSF57783">
    <property type="entry name" value="Zinc beta-ribbon"/>
    <property type="match status" value="1"/>
</dbReference>
<dbReference type="GO" id="GO:0016787">
    <property type="term" value="F:hydrolase activity"/>
    <property type="evidence" value="ECO:0007669"/>
    <property type="project" value="UniProtKB-KW"/>
</dbReference>
<keyword evidence="10 13" id="KW-0804">Transcription</keyword>
<dbReference type="Pfam" id="PF01096">
    <property type="entry name" value="Zn_ribbon_TFIIS"/>
    <property type="match status" value="1"/>
</dbReference>
<dbReference type="SMART" id="SM00661">
    <property type="entry name" value="RPOL9"/>
    <property type="match status" value="1"/>
</dbReference>
<dbReference type="GO" id="GO:0055029">
    <property type="term" value="C:nuclear DNA-directed RNA polymerase complex"/>
    <property type="evidence" value="ECO:0007669"/>
    <property type="project" value="UniProtKB-ARBA"/>
</dbReference>
<evidence type="ECO:0000256" key="12">
    <source>
        <dbReference type="PROSITE-ProRule" id="PRU00472"/>
    </source>
</evidence>
<evidence type="ECO:0000256" key="3">
    <source>
        <dbReference type="ARBA" id="ARBA00022723"/>
    </source>
</evidence>
<feature type="region of interest" description="Disordered" evidence="14">
    <location>
        <begin position="92"/>
        <end position="125"/>
    </location>
</feature>
<keyword evidence="13" id="KW-0240">DNA-directed RNA polymerase</keyword>
<keyword evidence="5 12" id="KW-0863">Zinc-finger</keyword>
<protein>
    <recommendedName>
        <fullName evidence="2">DNA-directed RNA polymerase III subunit RPC10</fullName>
    </recommendedName>
    <alternativeName>
        <fullName evidence="11">RNA polymerase III subunit C11</fullName>
    </alternativeName>
</protein>
<keyword evidence="17" id="KW-1185">Reference proteome</keyword>
<evidence type="ECO:0000256" key="5">
    <source>
        <dbReference type="ARBA" id="ARBA00022771"/>
    </source>
</evidence>
<dbReference type="Pfam" id="PF13086">
    <property type="entry name" value="AAA_11"/>
    <property type="match status" value="1"/>
</dbReference>
<dbReference type="Gene3D" id="2.20.25.10">
    <property type="match status" value="1"/>
</dbReference>
<evidence type="ECO:0000313" key="16">
    <source>
        <dbReference type="EMBL" id="PPQ70618.1"/>
    </source>
</evidence>
<evidence type="ECO:0000256" key="8">
    <source>
        <dbReference type="ARBA" id="ARBA00022833"/>
    </source>
</evidence>
<dbReference type="SMART" id="SM00440">
    <property type="entry name" value="ZnF_C2C2"/>
    <property type="match status" value="1"/>
</dbReference>
<dbReference type="PROSITE" id="PS51133">
    <property type="entry name" value="ZF_TFIIS_2"/>
    <property type="match status" value="1"/>
</dbReference>
<evidence type="ECO:0000313" key="17">
    <source>
        <dbReference type="Proteomes" id="UP000284706"/>
    </source>
</evidence>
<dbReference type="PROSITE" id="PS01030">
    <property type="entry name" value="RNA_POL_M_15KD"/>
    <property type="match status" value="1"/>
</dbReference>
<dbReference type="OrthoDB" id="6513042at2759"/>
<dbReference type="InterPro" id="IPR001222">
    <property type="entry name" value="Znf_TFIIS"/>
</dbReference>
<dbReference type="GO" id="GO:0003723">
    <property type="term" value="F:RNA binding"/>
    <property type="evidence" value="ECO:0007669"/>
    <property type="project" value="InterPro"/>
</dbReference>
<keyword evidence="4" id="KW-0547">Nucleotide-binding</keyword>
<dbReference type="GO" id="GO:0005737">
    <property type="term" value="C:cytoplasm"/>
    <property type="evidence" value="ECO:0007669"/>
    <property type="project" value="TreeGrafter"/>
</dbReference>
<evidence type="ECO:0000256" key="10">
    <source>
        <dbReference type="ARBA" id="ARBA00023163"/>
    </source>
</evidence>
<dbReference type="InterPro" id="IPR001529">
    <property type="entry name" value="Zn_ribbon_RPB9"/>
</dbReference>
<evidence type="ECO:0000256" key="4">
    <source>
        <dbReference type="ARBA" id="ARBA00022741"/>
    </source>
</evidence>
<dbReference type="Pfam" id="PF13087">
    <property type="entry name" value="AAA_12"/>
    <property type="match status" value="1"/>
</dbReference>
<evidence type="ECO:0000256" key="1">
    <source>
        <dbReference type="ARBA" id="ARBA00007913"/>
    </source>
</evidence>
<evidence type="ECO:0000256" key="11">
    <source>
        <dbReference type="ARBA" id="ARBA00029985"/>
    </source>
</evidence>
<dbReference type="Gene3D" id="3.40.50.300">
    <property type="entry name" value="P-loop containing nucleotide triphosphate hydrolases"/>
    <property type="match status" value="2"/>
</dbReference>
<dbReference type="InterPro" id="IPR041677">
    <property type="entry name" value="DNA2/NAM7_AAA_11"/>
</dbReference>
<dbReference type="InParanoid" id="A0A409VWK6"/>
<dbReference type="PANTHER" id="PTHR10887">
    <property type="entry name" value="DNA2/NAM7 HELICASE FAMILY"/>
    <property type="match status" value="1"/>
</dbReference>
<sequence>MLFCPTCGNLLVISAETGINKWACNTCPYEFPITKQMTSRTKLKRKQVDDVLGGEAMWAHADQTQASCPKCNFNSAYFYQLQIRSADEPMTTSAYSTSNLNSIRSHSPRTRRVSVTQSPSRINGSSLNVRLASTSTRRVSGRSKDAVVERALPFSASRQTAAESEWLQDDSDEPPISEAVKGPSIRYDWRGRASSRVRKPQAITSQGDGAGARQAYKKRIRPTTLGYDFGDPLVSAAQAYSAKFLKLLALEEAEDEAALRHRLTTWSLDRLKVEGYCITDLSAYWMQETQFGRPVATFHLGPGEGLPRHKFETGTQVLVSRLDPLQEQPETGSVLSFTETTLRVCFPTAFDLNEGVWRLDLGRPNMMYERMRHAISYLMTDLKSLEAEEADSWQYILQGSHLRDVVLRSFLPPPSATAISSPSEESETKESDESEQKGSGAPFVYAGAFMDDQRIQSWARRYSRPNPVVVEGDPPLNGLNQSQIRAMAAMVGEKISLIQGPPGTGKTKTIIETIKLLKVHFEVPHPILVCTYTNVAVDNLVEGFARVGVKPLRIGYNGNVRQSCLPYSLDYKLEQHPLHPSLMSLSKEESEVASRARDLEKDWTELNMKIQESKRPRKVTLERARNMKEALLKLTIRHKAMQRKIYAMQQQMLRDVIADADVICTTCITAACHALNVTDFPVVFVDEASMSTEPASLIPVMKGSRHLALIGDHKQLPPVIVSPKAKEEGLGVSLFERLTEEGHVPSVMLDIQYRMHPDISQFPAMEFYNLALLDGTVDSVGNALPGLEPPSSMHLRHDEVKNRRPSVIFLDHTGNESFKGRSRVNISEAHIVASVVEDLLLNNPDLRGRDIGIIAPYAAQVNLLMRLLNTDLAYNKRFHDVLGDQRAMHLSQIEIKTVDGFEGREKEVIIFSTVRNNSAGNIGFLADKKRLNVGLTRAKRGLFVIGNIATLRAGKYSGGDGEHAVSRVGKGAESWRRYADYLLNRNLVISLTGRELEVALYGHLTRKEKLVIGR</sequence>
<dbReference type="GO" id="GO:0003724">
    <property type="term" value="F:RNA helicase activity"/>
    <property type="evidence" value="ECO:0007669"/>
    <property type="project" value="TreeGrafter"/>
</dbReference>
<dbReference type="InterPro" id="IPR027417">
    <property type="entry name" value="P-loop_NTPase"/>
</dbReference>
<organism evidence="16 17">
    <name type="scientific">Gymnopilus dilepis</name>
    <dbReference type="NCBI Taxonomy" id="231916"/>
    <lineage>
        <taxon>Eukaryota</taxon>
        <taxon>Fungi</taxon>
        <taxon>Dikarya</taxon>
        <taxon>Basidiomycota</taxon>
        <taxon>Agaricomycotina</taxon>
        <taxon>Agaricomycetes</taxon>
        <taxon>Agaricomycetidae</taxon>
        <taxon>Agaricales</taxon>
        <taxon>Agaricineae</taxon>
        <taxon>Hymenogastraceae</taxon>
        <taxon>Gymnopilus</taxon>
    </lineage>
</organism>
<keyword evidence="9" id="KW-0067">ATP-binding</keyword>
<dbReference type="InterPro" id="IPR045055">
    <property type="entry name" value="DNA2/NAM7-like"/>
</dbReference>
<reference evidence="16 17" key="1">
    <citation type="journal article" date="2018" name="Evol. Lett.">
        <title>Horizontal gene cluster transfer increased hallucinogenic mushroom diversity.</title>
        <authorList>
            <person name="Reynolds H.T."/>
            <person name="Vijayakumar V."/>
            <person name="Gluck-Thaler E."/>
            <person name="Korotkin H.B."/>
            <person name="Matheny P.B."/>
            <person name="Slot J.C."/>
        </authorList>
    </citation>
    <scope>NUCLEOTIDE SEQUENCE [LARGE SCALE GENOMIC DNA]</scope>
    <source>
        <strain evidence="16 17">SRW20</strain>
    </source>
</reference>
<evidence type="ECO:0000256" key="7">
    <source>
        <dbReference type="ARBA" id="ARBA00022806"/>
    </source>
</evidence>
<dbReference type="GO" id="GO:0006351">
    <property type="term" value="P:DNA-templated transcription"/>
    <property type="evidence" value="ECO:0007669"/>
    <property type="project" value="InterPro"/>
</dbReference>
<dbReference type="GO" id="GO:0005524">
    <property type="term" value="F:ATP binding"/>
    <property type="evidence" value="ECO:0007669"/>
    <property type="project" value="UniProtKB-KW"/>
</dbReference>
<dbReference type="PANTHER" id="PTHR10887:SF517">
    <property type="entry name" value="RNA HELICASE NONSENSE MRNA REDUCING FACTOR"/>
    <property type="match status" value="1"/>
</dbReference>
<feature type="domain" description="TFIIS-type" evidence="15">
    <location>
        <begin position="64"/>
        <end position="109"/>
    </location>
</feature>
<dbReference type="CDD" id="cd18808">
    <property type="entry name" value="SF1_C_Upf1"/>
    <property type="match status" value="1"/>
</dbReference>
<dbReference type="SUPFAM" id="SSF52540">
    <property type="entry name" value="P-loop containing nucleoside triphosphate hydrolases"/>
    <property type="match status" value="1"/>
</dbReference>
<gene>
    <name evidence="16" type="ORF">CVT26_010046</name>
</gene>
<keyword evidence="8" id="KW-0862">Zinc</keyword>
<dbReference type="GO" id="GO:0000184">
    <property type="term" value="P:nuclear-transcribed mRNA catabolic process, nonsense-mediated decay"/>
    <property type="evidence" value="ECO:0007669"/>
    <property type="project" value="TreeGrafter"/>
</dbReference>
<dbReference type="GO" id="GO:0005694">
    <property type="term" value="C:chromosome"/>
    <property type="evidence" value="ECO:0007669"/>
    <property type="project" value="UniProtKB-ARBA"/>
</dbReference>
<dbReference type="Proteomes" id="UP000284706">
    <property type="component" value="Unassembled WGS sequence"/>
</dbReference>
<dbReference type="GO" id="GO:0008270">
    <property type="term" value="F:zinc ion binding"/>
    <property type="evidence" value="ECO:0007669"/>
    <property type="project" value="UniProtKB-KW"/>
</dbReference>
<keyword evidence="3 13" id="KW-0479">Metal-binding</keyword>
<feature type="compositionally biased region" description="Basic and acidic residues" evidence="14">
    <location>
        <begin position="426"/>
        <end position="436"/>
    </location>
</feature>
<evidence type="ECO:0000256" key="9">
    <source>
        <dbReference type="ARBA" id="ARBA00022840"/>
    </source>
</evidence>
<dbReference type="InterPro" id="IPR034014">
    <property type="entry name" value="Zn_ribbon_RPC11_C"/>
</dbReference>
<dbReference type="EMBL" id="NHYE01005534">
    <property type="protein sequence ID" value="PPQ70618.1"/>
    <property type="molecule type" value="Genomic_DNA"/>
</dbReference>
<dbReference type="InterPro" id="IPR019761">
    <property type="entry name" value="DNA-dir_RNA_pol-M_15_CS"/>
</dbReference>
<feature type="region of interest" description="Disordered" evidence="14">
    <location>
        <begin position="415"/>
        <end position="440"/>
    </location>
</feature>
<proteinExistence type="inferred from homology"/>
<evidence type="ECO:0000256" key="2">
    <source>
        <dbReference type="ARBA" id="ARBA00020093"/>
    </source>
</evidence>
<name>A0A409VWK6_9AGAR</name>
<evidence type="ECO:0000256" key="13">
    <source>
        <dbReference type="RuleBase" id="RU003474"/>
    </source>
</evidence>
<dbReference type="InterPro" id="IPR041679">
    <property type="entry name" value="DNA2/NAM7-like_C"/>
</dbReference>
<comment type="similarity">
    <text evidence="13">Belongs to the archaeal rpoM/eukaryotic RPA12/RPB9/RPC11 RNA polymerase family.</text>
</comment>
<dbReference type="Pfam" id="PF02150">
    <property type="entry name" value="Zn_ribbon_RPB9"/>
    <property type="match status" value="1"/>
</dbReference>
<accession>A0A409VWK6</accession>
<evidence type="ECO:0000256" key="14">
    <source>
        <dbReference type="SAM" id="MobiDB-lite"/>
    </source>
</evidence>
<feature type="compositionally biased region" description="Polar residues" evidence="14">
    <location>
        <begin position="113"/>
        <end position="125"/>
    </location>
</feature>
<dbReference type="CDD" id="cd10509">
    <property type="entry name" value="Zn-ribbon_RPC11"/>
    <property type="match status" value="1"/>
</dbReference>
<evidence type="ECO:0000259" key="15">
    <source>
        <dbReference type="PROSITE" id="PS51133"/>
    </source>
</evidence>
<dbReference type="InterPro" id="IPR047187">
    <property type="entry name" value="SF1_C_Upf1"/>
</dbReference>
<feature type="compositionally biased region" description="Polar residues" evidence="14">
    <location>
        <begin position="92"/>
        <end position="105"/>
    </location>
</feature>
<dbReference type="FunFam" id="3.40.50.300:FF:000326">
    <property type="entry name" value="P-loop containing nucleoside triphosphate hydrolase"/>
    <property type="match status" value="1"/>
</dbReference>
<keyword evidence="7" id="KW-0347">Helicase</keyword>
<dbReference type="AlphaFoldDB" id="A0A409VWK6"/>